<dbReference type="KEGG" id="ssub:CP968_23530"/>
<protein>
    <submittedName>
        <fullName evidence="3">Uncharacterized protein</fullName>
    </submittedName>
</protein>
<accession>A0A5P2UNF2</accession>
<name>A0A5P2UNF2_9ACTN</name>
<evidence type="ECO:0000313" key="2">
    <source>
        <dbReference type="EMBL" id="GGZ97589.1"/>
    </source>
</evidence>
<dbReference type="RefSeq" id="WP_150519874.1">
    <property type="nucleotide sequence ID" value="NZ_BMVX01000045.1"/>
</dbReference>
<reference evidence="3 4" key="2">
    <citation type="submission" date="2017-09" db="EMBL/GenBank/DDBJ databases">
        <authorList>
            <person name="Lee N."/>
            <person name="Cho B.-K."/>
        </authorList>
    </citation>
    <scope>NUCLEOTIDE SEQUENCE [LARGE SCALE GENOMIC DNA]</scope>
    <source>
        <strain evidence="3 4">ATCC 27467</strain>
    </source>
</reference>
<keyword evidence="4" id="KW-1185">Reference proteome</keyword>
<gene>
    <name evidence="3" type="ORF">CP968_23530</name>
    <name evidence="2" type="ORF">GCM10010371_66760</name>
</gene>
<reference evidence="2" key="1">
    <citation type="journal article" date="2014" name="Int. J. Syst. Evol. Microbiol.">
        <title>Complete genome sequence of Corynebacterium casei LMG S-19264T (=DSM 44701T), isolated from a smear-ripened cheese.</title>
        <authorList>
            <consortium name="US DOE Joint Genome Institute (JGI-PGF)"/>
            <person name="Walter F."/>
            <person name="Albersmeier A."/>
            <person name="Kalinowski J."/>
            <person name="Ruckert C."/>
        </authorList>
    </citation>
    <scope>NUCLEOTIDE SEQUENCE</scope>
    <source>
        <strain evidence="2">JCM 4834</strain>
    </source>
</reference>
<dbReference type="AlphaFoldDB" id="A0A5P2UNF2"/>
<dbReference type="Proteomes" id="UP000634660">
    <property type="component" value="Unassembled WGS sequence"/>
</dbReference>
<dbReference type="OrthoDB" id="4338039at2"/>
<sequence length="160" mass="15883">MGGREHTRAGRHVRPSPRRALLLTALGLLVGTLFLCGRPATAHESGPGSGAGSGPASSAQAHPEDAPAQAHPDASAQAHARGRAGAPGSVRAVCVSPYDLPGCSPLAHGVPVVLPVPPPPVVLPAGAPPAGAAVAGAKPLRPALPRVRAPDPYALQVLRT</sequence>
<reference evidence="2" key="3">
    <citation type="submission" date="2020-09" db="EMBL/GenBank/DDBJ databases">
        <authorList>
            <person name="Sun Q."/>
            <person name="Ohkuma M."/>
        </authorList>
    </citation>
    <scope>NUCLEOTIDE SEQUENCE</scope>
    <source>
        <strain evidence="2">JCM 4834</strain>
    </source>
</reference>
<dbReference type="Proteomes" id="UP000326831">
    <property type="component" value="Chromosome"/>
</dbReference>
<evidence type="ECO:0000256" key="1">
    <source>
        <dbReference type="SAM" id="MobiDB-lite"/>
    </source>
</evidence>
<organism evidence="3 4">
    <name type="scientific">Streptomyces subrutilus</name>
    <dbReference type="NCBI Taxonomy" id="36818"/>
    <lineage>
        <taxon>Bacteria</taxon>
        <taxon>Bacillati</taxon>
        <taxon>Actinomycetota</taxon>
        <taxon>Actinomycetes</taxon>
        <taxon>Kitasatosporales</taxon>
        <taxon>Streptomycetaceae</taxon>
        <taxon>Streptomyces</taxon>
    </lineage>
</organism>
<dbReference type="EMBL" id="CP023701">
    <property type="protein sequence ID" value="QEU80856.1"/>
    <property type="molecule type" value="Genomic_DNA"/>
</dbReference>
<evidence type="ECO:0000313" key="4">
    <source>
        <dbReference type="Proteomes" id="UP000326831"/>
    </source>
</evidence>
<dbReference type="EMBL" id="BMVX01000045">
    <property type="protein sequence ID" value="GGZ97589.1"/>
    <property type="molecule type" value="Genomic_DNA"/>
</dbReference>
<feature type="region of interest" description="Disordered" evidence="1">
    <location>
        <begin position="42"/>
        <end position="86"/>
    </location>
</feature>
<proteinExistence type="predicted"/>
<evidence type="ECO:0000313" key="3">
    <source>
        <dbReference type="EMBL" id="QEU80856.1"/>
    </source>
</evidence>